<evidence type="ECO:0000313" key="5">
    <source>
        <dbReference type="Proteomes" id="UP000248783"/>
    </source>
</evidence>
<dbReference type="AlphaFoldDB" id="A0A2W5YDG2"/>
<name>A0A2W5YDG2_9MICO</name>
<proteinExistence type="predicted"/>
<dbReference type="PANTHER" id="PTHR43046:SF16">
    <property type="entry name" value="ADP-RIBOSE PYROPHOSPHATASE YJHB-RELATED"/>
    <property type="match status" value="1"/>
</dbReference>
<sequence>MPIPPFVRDLRRHVGTDLLWLPGVTVVVRDDAGRILLTQRADNHRWALVSGIVDPGEEPGLAAAREVLEETGVTVVVEALAAVSTTGEVVYPNGDRSTYLDLLFTARPTSPDAAAAAHVADDESLAVGWFSPDALPDDVSPSTVERLGLLRRFEEAGSGAAVFVREQPIEG</sequence>
<dbReference type="SUPFAM" id="SSF55811">
    <property type="entry name" value="Nudix"/>
    <property type="match status" value="1"/>
</dbReference>
<evidence type="ECO:0000256" key="2">
    <source>
        <dbReference type="ARBA" id="ARBA00022801"/>
    </source>
</evidence>
<dbReference type="RefSeq" id="WP_111251475.1">
    <property type="nucleotide sequence ID" value="NZ_QKWH01000010.1"/>
</dbReference>
<dbReference type="Gene3D" id="3.90.79.10">
    <property type="entry name" value="Nucleoside Triphosphate Pyrophosphohydrolase"/>
    <property type="match status" value="1"/>
</dbReference>
<feature type="domain" description="Nudix hydrolase" evidence="3">
    <location>
        <begin position="19"/>
        <end position="152"/>
    </location>
</feature>
<keyword evidence="2 4" id="KW-0378">Hydrolase</keyword>
<evidence type="ECO:0000259" key="3">
    <source>
        <dbReference type="PROSITE" id="PS51462"/>
    </source>
</evidence>
<comment type="caution">
    <text evidence="4">The sequence shown here is derived from an EMBL/GenBank/DDBJ whole genome shotgun (WGS) entry which is preliminary data.</text>
</comment>
<reference evidence="4 5" key="1">
    <citation type="submission" date="2018-06" db="EMBL/GenBank/DDBJ databases">
        <title>Whole genome sequencing of a novel hydrocarbon degrading bacterial strain, PW21 isolated from oil contaminated produced water sample.</title>
        <authorList>
            <person name="Nagkirti P."/>
            <person name="Shaikh A."/>
            <person name="Gowdaman V."/>
            <person name="Engineer A.E."/>
            <person name="Dagar S."/>
            <person name="Dhakephalkar P.K."/>
        </authorList>
    </citation>
    <scope>NUCLEOTIDE SEQUENCE [LARGE SCALE GENOMIC DNA]</scope>
    <source>
        <strain evidence="4 5">PW21</strain>
    </source>
</reference>
<dbReference type="InterPro" id="IPR015797">
    <property type="entry name" value="NUDIX_hydrolase-like_dom_sf"/>
</dbReference>
<comment type="cofactor">
    <cofactor evidence="1">
        <name>Mg(2+)</name>
        <dbReference type="ChEBI" id="CHEBI:18420"/>
    </cofactor>
</comment>
<dbReference type="GO" id="GO:0016787">
    <property type="term" value="F:hydrolase activity"/>
    <property type="evidence" value="ECO:0007669"/>
    <property type="project" value="UniProtKB-KW"/>
</dbReference>
<accession>A0A2W5YDG2</accession>
<dbReference type="InterPro" id="IPR020084">
    <property type="entry name" value="NUDIX_hydrolase_CS"/>
</dbReference>
<dbReference type="InterPro" id="IPR000086">
    <property type="entry name" value="NUDIX_hydrolase_dom"/>
</dbReference>
<dbReference type="Pfam" id="PF00293">
    <property type="entry name" value="NUDIX"/>
    <property type="match status" value="1"/>
</dbReference>
<dbReference type="PROSITE" id="PS00893">
    <property type="entry name" value="NUDIX_BOX"/>
    <property type="match status" value="1"/>
</dbReference>
<dbReference type="PANTHER" id="PTHR43046">
    <property type="entry name" value="GDP-MANNOSE MANNOSYL HYDROLASE"/>
    <property type="match status" value="1"/>
</dbReference>
<dbReference type="CDD" id="cd18879">
    <property type="entry name" value="NUDIX_Hydrolase"/>
    <property type="match status" value="1"/>
</dbReference>
<dbReference type="EMBL" id="QKWH01000010">
    <property type="protein sequence ID" value="PZR52361.1"/>
    <property type="molecule type" value="Genomic_DNA"/>
</dbReference>
<gene>
    <name evidence="4" type="ORF">DNL40_11835</name>
</gene>
<evidence type="ECO:0000313" key="4">
    <source>
        <dbReference type="EMBL" id="PZR52361.1"/>
    </source>
</evidence>
<keyword evidence="5" id="KW-1185">Reference proteome</keyword>
<evidence type="ECO:0000256" key="1">
    <source>
        <dbReference type="ARBA" id="ARBA00001946"/>
    </source>
</evidence>
<organism evidence="4 5">
    <name type="scientific">Xylanimonas oleitrophica</name>
    <dbReference type="NCBI Taxonomy" id="2607479"/>
    <lineage>
        <taxon>Bacteria</taxon>
        <taxon>Bacillati</taxon>
        <taxon>Actinomycetota</taxon>
        <taxon>Actinomycetes</taxon>
        <taxon>Micrococcales</taxon>
        <taxon>Promicromonosporaceae</taxon>
        <taxon>Xylanimonas</taxon>
    </lineage>
</organism>
<dbReference type="PROSITE" id="PS51462">
    <property type="entry name" value="NUDIX"/>
    <property type="match status" value="1"/>
</dbReference>
<protein>
    <submittedName>
        <fullName evidence="4">NUDIX hydrolase</fullName>
    </submittedName>
</protein>
<dbReference type="Proteomes" id="UP000248783">
    <property type="component" value="Unassembled WGS sequence"/>
</dbReference>